<dbReference type="Pfam" id="PF02517">
    <property type="entry name" value="Rce1-like"/>
    <property type="match status" value="1"/>
</dbReference>
<dbReference type="Proteomes" id="UP000182077">
    <property type="component" value="Unassembled WGS sequence"/>
</dbReference>
<evidence type="ECO:0000259" key="3">
    <source>
        <dbReference type="Pfam" id="PF02517"/>
    </source>
</evidence>
<dbReference type="PANTHER" id="PTHR36435:SF1">
    <property type="entry name" value="CAAX AMINO TERMINAL PROTEASE FAMILY PROTEIN"/>
    <property type="match status" value="1"/>
</dbReference>
<keyword evidence="2" id="KW-0472">Membrane</keyword>
<organism evidence="4 5">
    <name type="scientific">Enterococcus hermanniensis</name>
    <dbReference type="NCBI Taxonomy" id="249189"/>
    <lineage>
        <taxon>Bacteria</taxon>
        <taxon>Bacillati</taxon>
        <taxon>Bacillota</taxon>
        <taxon>Bacilli</taxon>
        <taxon>Lactobacillales</taxon>
        <taxon>Enterococcaceae</taxon>
        <taxon>Enterococcus</taxon>
    </lineage>
</organism>
<protein>
    <recommendedName>
        <fullName evidence="3">CAAX prenyl protease 2/Lysostaphin resistance protein A-like domain-containing protein</fullName>
    </recommendedName>
</protein>
<dbReference type="PANTHER" id="PTHR36435">
    <property type="entry name" value="SLR1288 PROTEIN"/>
    <property type="match status" value="1"/>
</dbReference>
<evidence type="ECO:0000313" key="5">
    <source>
        <dbReference type="Proteomes" id="UP000182077"/>
    </source>
</evidence>
<dbReference type="STRING" id="249189.RV04_GL002317"/>
<keyword evidence="2" id="KW-1133">Transmembrane helix</keyword>
<feature type="transmembrane region" description="Helical" evidence="2">
    <location>
        <begin position="67"/>
        <end position="89"/>
    </location>
</feature>
<evidence type="ECO:0000313" key="4">
    <source>
        <dbReference type="EMBL" id="OJG45269.1"/>
    </source>
</evidence>
<dbReference type="AlphaFoldDB" id="A0A1L8TLQ3"/>
<comment type="caution">
    <text evidence="4">The sequence shown here is derived from an EMBL/GenBank/DDBJ whole genome shotgun (WGS) entry which is preliminary data.</text>
</comment>
<reference evidence="4 5" key="1">
    <citation type="submission" date="2014-12" db="EMBL/GenBank/DDBJ databases">
        <title>Draft genome sequences of 29 type strains of Enterococci.</title>
        <authorList>
            <person name="Zhong Z."/>
            <person name="Sun Z."/>
            <person name="Liu W."/>
            <person name="Zhang W."/>
            <person name="Zhang H."/>
        </authorList>
    </citation>
    <scope>NUCLEOTIDE SEQUENCE [LARGE SCALE GENOMIC DNA]</scope>
    <source>
        <strain evidence="4 5">DSM 17122</strain>
    </source>
</reference>
<feature type="transmembrane region" description="Helical" evidence="2">
    <location>
        <begin position="6"/>
        <end position="30"/>
    </location>
</feature>
<evidence type="ECO:0000256" key="2">
    <source>
        <dbReference type="SAM" id="Phobius"/>
    </source>
</evidence>
<sequence length="210" mass="23254">MPKEHSVVFTPIITELLALLLIGLCNHLFFKVSIPWKNWPKGRQWAGLVPIIVVLLGDSTLNPHFSFGFLAISTAILAGLSVGLFEEYIFRGLLIGFLKKYFHSSNRTMILFSGITFGLLHLSNAIGGNGYLTILQVAMATGIGFFFSTLYLMFNSLWLPIIGHAIVDAFDQLAFQSLENTTGTALGTSLLYLVFFSCLSGYLYHKYLTA</sequence>
<feature type="transmembrane region" description="Helical" evidence="2">
    <location>
        <begin position="42"/>
        <end position="61"/>
    </location>
</feature>
<accession>A0A1L8TLQ3</accession>
<dbReference type="InterPro" id="IPR003675">
    <property type="entry name" value="Rce1/LyrA-like_dom"/>
</dbReference>
<comment type="similarity">
    <text evidence="1">Belongs to the UPF0177 family.</text>
</comment>
<feature type="transmembrane region" description="Helical" evidence="2">
    <location>
        <begin position="185"/>
        <end position="204"/>
    </location>
</feature>
<feature type="transmembrane region" description="Helical" evidence="2">
    <location>
        <begin position="109"/>
        <end position="127"/>
    </location>
</feature>
<name>A0A1L8TLQ3_9ENTE</name>
<proteinExistence type="inferred from homology"/>
<dbReference type="EMBL" id="JXKQ01000007">
    <property type="protein sequence ID" value="OJG45269.1"/>
    <property type="molecule type" value="Genomic_DNA"/>
</dbReference>
<dbReference type="GO" id="GO:0004175">
    <property type="term" value="F:endopeptidase activity"/>
    <property type="evidence" value="ECO:0007669"/>
    <property type="project" value="UniProtKB-ARBA"/>
</dbReference>
<dbReference type="GO" id="GO:0080120">
    <property type="term" value="P:CAAX-box protein maturation"/>
    <property type="evidence" value="ECO:0007669"/>
    <property type="project" value="UniProtKB-ARBA"/>
</dbReference>
<keyword evidence="2" id="KW-0812">Transmembrane</keyword>
<dbReference type="InterPro" id="IPR052710">
    <property type="entry name" value="CAAX_protease"/>
</dbReference>
<feature type="domain" description="CAAX prenyl protease 2/Lysostaphin resistance protein A-like" evidence="3">
    <location>
        <begin position="72"/>
        <end position="170"/>
    </location>
</feature>
<gene>
    <name evidence="4" type="ORF">RV04_GL002317</name>
</gene>
<evidence type="ECO:0000256" key="1">
    <source>
        <dbReference type="ARBA" id="ARBA00009067"/>
    </source>
</evidence>
<keyword evidence="5" id="KW-1185">Reference proteome</keyword>